<organism evidence="2 3">
    <name type="scientific">Bacillus cereus (strain 03BB102)</name>
    <dbReference type="NCBI Taxonomy" id="572264"/>
    <lineage>
        <taxon>Bacteria</taxon>
        <taxon>Bacillati</taxon>
        <taxon>Bacillota</taxon>
        <taxon>Bacilli</taxon>
        <taxon>Bacillales</taxon>
        <taxon>Bacillaceae</taxon>
        <taxon>Bacillus</taxon>
        <taxon>Bacillus cereus group</taxon>
    </lineage>
</organism>
<dbReference type="EMBL" id="CP001407">
    <property type="protein sequence ID" value="ACO26654.1"/>
    <property type="molecule type" value="Genomic_DNA"/>
</dbReference>
<gene>
    <name evidence="2" type="ordered locus">BCA_5148</name>
</gene>
<reference evidence="2 3" key="1">
    <citation type="submission" date="2009-02" db="EMBL/GenBank/DDBJ databases">
        <title>Genome sequence of Bacillus cereus 03BB102.</title>
        <authorList>
            <person name="Dodson R.J."/>
            <person name="Jackson P."/>
            <person name="Munk A.C."/>
            <person name="Brettin T."/>
            <person name="Bruce D."/>
            <person name="Detter C."/>
            <person name="Tapia R."/>
            <person name="Han C."/>
            <person name="Sutton G."/>
            <person name="Sims D."/>
        </authorList>
    </citation>
    <scope>NUCLEOTIDE SEQUENCE [LARGE SCALE GENOMIC DNA]</scope>
    <source>
        <strain evidence="2 3">03BB102</strain>
    </source>
</reference>
<dbReference type="RefSeq" id="WP_000497559.1">
    <property type="nucleotide sequence ID" value="NC_012472.1"/>
</dbReference>
<dbReference type="PATRIC" id="fig|572264.18.peg.5071"/>
<feature type="transmembrane region" description="Helical" evidence="1">
    <location>
        <begin position="434"/>
        <end position="453"/>
    </location>
</feature>
<feature type="transmembrane region" description="Helical" evidence="1">
    <location>
        <begin position="41"/>
        <end position="65"/>
    </location>
</feature>
<dbReference type="KEGG" id="bcx:BCA_5148"/>
<dbReference type="Proteomes" id="UP000002210">
    <property type="component" value="Chromosome"/>
</dbReference>
<dbReference type="AlphaFoldDB" id="A0A158RHX6"/>
<name>A0A158RHX6_BACC3</name>
<evidence type="ECO:0000313" key="3">
    <source>
        <dbReference type="Proteomes" id="UP000002210"/>
    </source>
</evidence>
<feature type="transmembrane region" description="Helical" evidence="1">
    <location>
        <begin position="155"/>
        <end position="179"/>
    </location>
</feature>
<proteinExistence type="predicted"/>
<sequence>MFVIALQNYLKTRLRYIILRKSDFFVRILKKFIAQEIINKYIYLFIIGVNLIKYFLYFIAMTFLLSVGSEYLSLKELVYCYFNVIVLLVLFEGAQYSKSLIAPAEEVLLSASPLTNREIYLFNWLSHFVIFSIPNYIFVLLGVISFFVVFDEVGFLFLFTTFFYFIIVILISFIVSVLLSRLSVNRVKNGYHLGTMLVSIITGSIALLISFVGIRTLLAWITTSSNLLDWKILIKELFVSLSKVINLEMNKLFLSYFFAEVSTSSSYDFHWIYLVEGLMIIVFSIWCWKISGSWYRTDWKLKDKRKKDWIDIIQIIFCNLSTNIILKVQILNLFRDRIQLSHHFTYFFYHYSNYIFIGAAVGVMDTVDSSSPIIRVFTIFVIFNSISRDAFEAGTTLFPGIVRFDGEGKSIVLYRITGTDLKQVYKQKLIFQRILGLFEFTLTFTIIMMILSVTGLELLFVSCLVLLNFLCIPHLKLLPSFASPHFNKQHYSEADDFEEQEIWEDSIESKLSQFLTIAIITPMIMMILFDFKLNDIYLVGSLIILLITGILYTIIRLVIKKITKKINKMDLV</sequence>
<feature type="transmembrane region" description="Helical" evidence="1">
    <location>
        <begin position="270"/>
        <end position="288"/>
    </location>
</feature>
<evidence type="ECO:0000313" key="2">
    <source>
        <dbReference type="EMBL" id="ACO26654.1"/>
    </source>
</evidence>
<feature type="transmembrane region" description="Helical" evidence="1">
    <location>
        <begin position="459"/>
        <end position="478"/>
    </location>
</feature>
<feature type="transmembrane region" description="Helical" evidence="1">
    <location>
        <begin position="124"/>
        <end position="149"/>
    </location>
</feature>
<feature type="transmembrane region" description="Helical" evidence="1">
    <location>
        <begin position="309"/>
        <end position="326"/>
    </location>
</feature>
<keyword evidence="1" id="KW-0812">Transmembrane</keyword>
<feature type="transmembrane region" description="Helical" evidence="1">
    <location>
        <begin position="191"/>
        <end position="221"/>
    </location>
</feature>
<feature type="transmembrane region" description="Helical" evidence="1">
    <location>
        <begin position="537"/>
        <end position="559"/>
    </location>
</feature>
<keyword evidence="1" id="KW-0472">Membrane</keyword>
<keyword evidence="1" id="KW-1133">Transmembrane helix</keyword>
<evidence type="ECO:0000256" key="1">
    <source>
        <dbReference type="SAM" id="Phobius"/>
    </source>
</evidence>
<accession>A0A158RHX6</accession>
<feature type="transmembrane region" description="Helical" evidence="1">
    <location>
        <begin position="346"/>
        <end position="367"/>
    </location>
</feature>
<feature type="transmembrane region" description="Helical" evidence="1">
    <location>
        <begin position="514"/>
        <end position="531"/>
    </location>
</feature>
<protein>
    <submittedName>
        <fullName evidence="2">Putative membrane protein</fullName>
    </submittedName>
</protein>